<dbReference type="PANTHER" id="PTHR37019:SF1">
    <property type="entry name" value="EXPERA DOMAIN-CONTAINING PROTEIN"/>
    <property type="match status" value="1"/>
</dbReference>
<dbReference type="AlphaFoldDB" id="A0A8H7NG96"/>
<evidence type="ECO:0000259" key="2">
    <source>
        <dbReference type="Pfam" id="PF24803"/>
    </source>
</evidence>
<evidence type="ECO:0000313" key="4">
    <source>
        <dbReference type="Proteomes" id="UP000616885"/>
    </source>
</evidence>
<comment type="caution">
    <text evidence="3">The sequence shown here is derived from an EMBL/GenBank/DDBJ whole genome shotgun (WGS) entry which is preliminary data.</text>
</comment>
<protein>
    <recommendedName>
        <fullName evidence="2">DUF7704 domain-containing protein</fullName>
    </recommendedName>
</protein>
<organism evidence="3 4">
    <name type="scientific">Bionectria ochroleuca</name>
    <name type="common">Gliocladium roseum</name>
    <dbReference type="NCBI Taxonomy" id="29856"/>
    <lineage>
        <taxon>Eukaryota</taxon>
        <taxon>Fungi</taxon>
        <taxon>Dikarya</taxon>
        <taxon>Ascomycota</taxon>
        <taxon>Pezizomycotina</taxon>
        <taxon>Sordariomycetes</taxon>
        <taxon>Hypocreomycetidae</taxon>
        <taxon>Hypocreales</taxon>
        <taxon>Bionectriaceae</taxon>
        <taxon>Clonostachys</taxon>
    </lineage>
</organism>
<dbReference type="EMBL" id="JADCTT010000003">
    <property type="protein sequence ID" value="KAF9755315.1"/>
    <property type="molecule type" value="Genomic_DNA"/>
</dbReference>
<evidence type="ECO:0000313" key="3">
    <source>
        <dbReference type="EMBL" id="KAF9755315.1"/>
    </source>
</evidence>
<name>A0A8H7NG96_BIOOC</name>
<sequence length="285" mass="30303">MSQPYSEPTSPRPAPAPAAKKTTTPASTIPWLYRLPLLYIEPLCALNGAYLLYLKPRNFLEVVTPYHEKHFPTAVSSSSVVANASKILKAATSSSKAAPPVPTLSSVRVLTDMLAGMNLLFAFNLAVTLRVAGNDHRLWRCICSGMLLSDAMHVYATVREFGWPAVLDYNSWRTIDWLNFGIMGCMTVVRLGVVTGIGLGKKGGSTKKSTVSKSTTTTARRARRSSTSSTITAVSEAPSEPPSEKNAAAAAVAGPSSTTKKAKTAKAGKKTSGRAKKAESVTGKQ</sequence>
<feature type="domain" description="DUF7704" evidence="2">
    <location>
        <begin position="93"/>
        <end position="197"/>
    </location>
</feature>
<dbReference type="Proteomes" id="UP000616885">
    <property type="component" value="Unassembled WGS sequence"/>
</dbReference>
<dbReference type="Pfam" id="PF24803">
    <property type="entry name" value="DUF7704"/>
    <property type="match status" value="1"/>
</dbReference>
<evidence type="ECO:0000256" key="1">
    <source>
        <dbReference type="SAM" id="MobiDB-lite"/>
    </source>
</evidence>
<proteinExistence type="predicted"/>
<reference evidence="3" key="1">
    <citation type="submission" date="2020-10" db="EMBL/GenBank/DDBJ databases">
        <title>High-Quality Genome Resource of Clonostachys rosea strain S41 by Oxford Nanopore Long-Read Sequencing.</title>
        <authorList>
            <person name="Wang H."/>
        </authorList>
    </citation>
    <scope>NUCLEOTIDE SEQUENCE</scope>
    <source>
        <strain evidence="3">S41</strain>
    </source>
</reference>
<feature type="compositionally biased region" description="Basic residues" evidence="1">
    <location>
        <begin position="260"/>
        <end position="275"/>
    </location>
</feature>
<feature type="region of interest" description="Disordered" evidence="1">
    <location>
        <begin position="201"/>
        <end position="285"/>
    </location>
</feature>
<gene>
    <name evidence="3" type="ORF">IM811_010756</name>
</gene>
<accession>A0A8H7NG96</accession>
<feature type="compositionally biased region" description="Low complexity" evidence="1">
    <location>
        <begin position="206"/>
        <end position="259"/>
    </location>
</feature>
<dbReference type="PANTHER" id="PTHR37019">
    <property type="entry name" value="CHROMOSOME 1, WHOLE GENOME SHOTGUN SEQUENCE"/>
    <property type="match status" value="1"/>
</dbReference>
<dbReference type="InterPro" id="IPR056121">
    <property type="entry name" value="DUF7704"/>
</dbReference>
<feature type="region of interest" description="Disordered" evidence="1">
    <location>
        <begin position="1"/>
        <end position="22"/>
    </location>
</feature>